<comment type="caution">
    <text evidence="2">The sequence shown here is derived from an EMBL/GenBank/DDBJ whole genome shotgun (WGS) entry which is preliminary data.</text>
</comment>
<evidence type="ECO:0000256" key="1">
    <source>
        <dbReference type="SAM" id="Phobius"/>
    </source>
</evidence>
<feature type="transmembrane region" description="Helical" evidence="1">
    <location>
        <begin position="15"/>
        <end position="38"/>
    </location>
</feature>
<dbReference type="RefSeq" id="WP_283827385.1">
    <property type="nucleotide sequence ID" value="NZ_JASDDP010000024.1"/>
</dbReference>
<keyword evidence="3" id="KW-1185">Reference proteome</keyword>
<evidence type="ECO:0000313" key="3">
    <source>
        <dbReference type="Proteomes" id="UP001224428"/>
    </source>
</evidence>
<keyword evidence="1" id="KW-1133">Transmembrane helix</keyword>
<evidence type="ECO:0000313" key="2">
    <source>
        <dbReference type="EMBL" id="MDJ1645990.1"/>
    </source>
</evidence>
<accession>A0AAJ1UWZ8</accession>
<dbReference type="EMBL" id="JASDDP010000024">
    <property type="protein sequence ID" value="MDJ1645990.1"/>
    <property type="molecule type" value="Genomic_DNA"/>
</dbReference>
<dbReference type="AlphaFoldDB" id="A0AAJ1UWZ8"/>
<sequence>MKLNLINNFWTTSKIILGISAIVAILISLVTSIVFIIVKNNIVKKSGAGSIPFIVRPNKGEISSDVMKLLKYKINEKDVDFLLDCIYVNSYQNILVSKNHEYIAYAIQKQIQFANIFQKEINQQNFKILQDHDLTYNVNKMQVETYDLIYISFEELNFNSMQENLKQLNDRGMIIVNIESMDKFSKTALIYTIEKFNIKYEYSLYKNLLLIVKNNL</sequence>
<proteinExistence type="predicted"/>
<dbReference type="Proteomes" id="UP001224428">
    <property type="component" value="Unassembled WGS sequence"/>
</dbReference>
<dbReference type="NCBIfam" id="NF045844">
    <property type="entry name" value="BC85_0335_fam"/>
    <property type="match status" value="1"/>
</dbReference>
<protein>
    <submittedName>
        <fullName evidence="2">Uncharacterized protein</fullName>
    </submittedName>
</protein>
<name>A0AAJ1UWZ8_9MOLU</name>
<gene>
    <name evidence="2" type="ORF">QLQ80_02775</name>
</gene>
<keyword evidence="1" id="KW-0812">Transmembrane</keyword>
<organism evidence="2 3">
    <name type="scientific">Mycoplasma phocimorsus</name>
    <dbReference type="NCBI Taxonomy" id="3045839"/>
    <lineage>
        <taxon>Bacteria</taxon>
        <taxon>Bacillati</taxon>
        <taxon>Mycoplasmatota</taxon>
        <taxon>Mollicutes</taxon>
        <taxon>Mycoplasmataceae</taxon>
        <taxon>Mycoplasma</taxon>
    </lineage>
</organism>
<keyword evidence="1" id="KW-0472">Membrane</keyword>
<reference evidence="2" key="1">
    <citation type="submission" date="2023-05" db="EMBL/GenBank/DDBJ databases">
        <title>Mycoplasma phocimorsus sp. nov., isolated from Scandinavian patients with seal finger or septic arthritis after contact with seals.</title>
        <authorList>
            <person name="Skafte-Holm A."/>
            <person name="Pedersen T.R."/>
            <person name="Froelund M."/>
            <person name="Stegger M."/>
            <person name="Qvortrup K."/>
            <person name="Michaels D.L."/>
            <person name="Brown D.R."/>
            <person name="Jensen J.S."/>
        </authorList>
    </citation>
    <scope>NUCLEOTIDE SEQUENCE</scope>
    <source>
        <strain evidence="2">M5725</strain>
    </source>
</reference>